<name>A0A517MF04_9BACT</name>
<dbReference type="SMART" id="SM00387">
    <property type="entry name" value="HATPase_c"/>
    <property type="match status" value="1"/>
</dbReference>
<dbReference type="Gene3D" id="3.40.50.2300">
    <property type="match status" value="1"/>
</dbReference>
<gene>
    <name evidence="7" type="ORF">FF011L_22340</name>
</gene>
<dbReference type="RefSeq" id="WP_145351626.1">
    <property type="nucleotide sequence ID" value="NZ_CP036262.1"/>
</dbReference>
<dbReference type="OrthoDB" id="5287556at2"/>
<feature type="chain" id="PRO_5022080583" description="histidine kinase" evidence="4">
    <location>
        <begin position="25"/>
        <end position="966"/>
    </location>
</feature>
<accession>A0A517MF04</accession>
<feature type="modified residue" description="4-aspartylphosphate" evidence="3">
    <location>
        <position position="897"/>
    </location>
</feature>
<dbReference type="KEGG" id="rml:FF011L_22340"/>
<evidence type="ECO:0000256" key="2">
    <source>
        <dbReference type="ARBA" id="ARBA00012438"/>
    </source>
</evidence>
<evidence type="ECO:0000259" key="5">
    <source>
        <dbReference type="PROSITE" id="PS50109"/>
    </source>
</evidence>
<dbReference type="InterPro" id="IPR011006">
    <property type="entry name" value="CheY-like_superfamily"/>
</dbReference>
<dbReference type="SMART" id="SM00448">
    <property type="entry name" value="REC"/>
    <property type="match status" value="1"/>
</dbReference>
<dbReference type="Pfam" id="PF02518">
    <property type="entry name" value="HATPase_c"/>
    <property type="match status" value="1"/>
</dbReference>
<dbReference type="InterPro" id="IPR035965">
    <property type="entry name" value="PAS-like_dom_sf"/>
</dbReference>
<dbReference type="PANTHER" id="PTHR43065">
    <property type="entry name" value="SENSOR HISTIDINE KINASE"/>
    <property type="match status" value="1"/>
</dbReference>
<dbReference type="GO" id="GO:0000155">
    <property type="term" value="F:phosphorelay sensor kinase activity"/>
    <property type="evidence" value="ECO:0007669"/>
    <property type="project" value="InterPro"/>
</dbReference>
<dbReference type="EMBL" id="CP036262">
    <property type="protein sequence ID" value="QDS93464.1"/>
    <property type="molecule type" value="Genomic_DNA"/>
</dbReference>
<evidence type="ECO:0000256" key="4">
    <source>
        <dbReference type="SAM" id="SignalP"/>
    </source>
</evidence>
<keyword evidence="3" id="KW-0597">Phosphoprotein</keyword>
<evidence type="ECO:0000313" key="7">
    <source>
        <dbReference type="EMBL" id="QDS93464.1"/>
    </source>
</evidence>
<dbReference type="SUPFAM" id="SSF55785">
    <property type="entry name" value="PYP-like sensor domain (PAS domain)"/>
    <property type="match status" value="1"/>
</dbReference>
<dbReference type="InterPro" id="IPR003594">
    <property type="entry name" value="HATPase_dom"/>
</dbReference>
<reference evidence="7 8" key="1">
    <citation type="submission" date="2019-02" db="EMBL/GenBank/DDBJ databases">
        <title>Deep-cultivation of Planctomycetes and their phenomic and genomic characterization uncovers novel biology.</title>
        <authorList>
            <person name="Wiegand S."/>
            <person name="Jogler M."/>
            <person name="Boedeker C."/>
            <person name="Pinto D."/>
            <person name="Vollmers J."/>
            <person name="Rivas-Marin E."/>
            <person name="Kohn T."/>
            <person name="Peeters S.H."/>
            <person name="Heuer A."/>
            <person name="Rast P."/>
            <person name="Oberbeckmann S."/>
            <person name="Bunk B."/>
            <person name="Jeske O."/>
            <person name="Meyerdierks A."/>
            <person name="Storesund J.E."/>
            <person name="Kallscheuer N."/>
            <person name="Luecker S."/>
            <person name="Lage O.M."/>
            <person name="Pohl T."/>
            <person name="Merkel B.J."/>
            <person name="Hornburger P."/>
            <person name="Mueller R.-W."/>
            <person name="Bruemmer F."/>
            <person name="Labrenz M."/>
            <person name="Spormann A.M."/>
            <person name="Op den Camp H."/>
            <person name="Overmann J."/>
            <person name="Amann R."/>
            <person name="Jetten M.S.M."/>
            <person name="Mascher T."/>
            <person name="Medema M.H."/>
            <person name="Devos D.P."/>
            <person name="Kaster A.-K."/>
            <person name="Ovreas L."/>
            <person name="Rohde M."/>
            <person name="Galperin M.Y."/>
            <person name="Jogler C."/>
        </authorList>
    </citation>
    <scope>NUCLEOTIDE SEQUENCE [LARGE SCALE GENOMIC DNA]</scope>
    <source>
        <strain evidence="7 8">FF011L</strain>
    </source>
</reference>
<evidence type="ECO:0000256" key="3">
    <source>
        <dbReference type="PROSITE-ProRule" id="PRU00169"/>
    </source>
</evidence>
<dbReference type="InterPro" id="IPR005467">
    <property type="entry name" value="His_kinase_dom"/>
</dbReference>
<evidence type="ECO:0000256" key="1">
    <source>
        <dbReference type="ARBA" id="ARBA00000085"/>
    </source>
</evidence>
<dbReference type="AlphaFoldDB" id="A0A517MF04"/>
<dbReference type="Pfam" id="PF00072">
    <property type="entry name" value="Response_reg"/>
    <property type="match status" value="1"/>
</dbReference>
<dbReference type="Gene3D" id="1.10.287.130">
    <property type="match status" value="1"/>
</dbReference>
<evidence type="ECO:0000259" key="6">
    <source>
        <dbReference type="PROSITE" id="PS50110"/>
    </source>
</evidence>
<comment type="catalytic activity">
    <reaction evidence="1">
        <text>ATP + protein L-histidine = ADP + protein N-phospho-L-histidine.</text>
        <dbReference type="EC" id="2.7.13.3"/>
    </reaction>
</comment>
<dbReference type="PROSITE" id="PS50109">
    <property type="entry name" value="HIS_KIN"/>
    <property type="match status" value="1"/>
</dbReference>
<dbReference type="SUPFAM" id="SSF47384">
    <property type="entry name" value="Homodimeric domain of signal transducing histidine kinase"/>
    <property type="match status" value="1"/>
</dbReference>
<dbReference type="PROSITE" id="PS50110">
    <property type="entry name" value="RESPONSE_REGULATORY"/>
    <property type="match status" value="1"/>
</dbReference>
<dbReference type="SUPFAM" id="SSF52172">
    <property type="entry name" value="CheY-like"/>
    <property type="match status" value="1"/>
</dbReference>
<dbReference type="Proteomes" id="UP000320672">
    <property type="component" value="Chromosome"/>
</dbReference>
<keyword evidence="4" id="KW-0732">Signal</keyword>
<feature type="domain" description="Response regulatory" evidence="6">
    <location>
        <begin position="847"/>
        <end position="963"/>
    </location>
</feature>
<dbReference type="Gene3D" id="3.30.565.10">
    <property type="entry name" value="Histidine kinase-like ATPase, C-terminal domain"/>
    <property type="match status" value="1"/>
</dbReference>
<feature type="domain" description="Histidine kinase" evidence="5">
    <location>
        <begin position="611"/>
        <end position="824"/>
    </location>
</feature>
<keyword evidence="8" id="KW-1185">Reference proteome</keyword>
<dbReference type="SUPFAM" id="SSF55874">
    <property type="entry name" value="ATPase domain of HSP90 chaperone/DNA topoisomerase II/histidine kinase"/>
    <property type="match status" value="1"/>
</dbReference>
<dbReference type="CDD" id="cd00156">
    <property type="entry name" value="REC"/>
    <property type="match status" value="1"/>
</dbReference>
<organism evidence="7 8">
    <name type="scientific">Roseimaritima multifibrata</name>
    <dbReference type="NCBI Taxonomy" id="1930274"/>
    <lineage>
        <taxon>Bacteria</taxon>
        <taxon>Pseudomonadati</taxon>
        <taxon>Planctomycetota</taxon>
        <taxon>Planctomycetia</taxon>
        <taxon>Pirellulales</taxon>
        <taxon>Pirellulaceae</taxon>
        <taxon>Roseimaritima</taxon>
    </lineage>
</organism>
<dbReference type="InterPro" id="IPR001789">
    <property type="entry name" value="Sig_transdc_resp-reg_receiver"/>
</dbReference>
<proteinExistence type="predicted"/>
<protein>
    <recommendedName>
        <fullName evidence="2">histidine kinase</fullName>
        <ecNumber evidence="2">2.7.13.3</ecNumber>
    </recommendedName>
</protein>
<feature type="signal peptide" evidence="4">
    <location>
        <begin position="1"/>
        <end position="24"/>
    </location>
</feature>
<dbReference type="PANTHER" id="PTHR43065:SF42">
    <property type="entry name" value="TWO-COMPONENT SENSOR PPRA"/>
    <property type="match status" value="1"/>
</dbReference>
<evidence type="ECO:0000313" key="8">
    <source>
        <dbReference type="Proteomes" id="UP000320672"/>
    </source>
</evidence>
<dbReference type="PRINTS" id="PR00344">
    <property type="entry name" value="BCTRLSENSOR"/>
</dbReference>
<dbReference type="InterPro" id="IPR036097">
    <property type="entry name" value="HisK_dim/P_sf"/>
</dbReference>
<dbReference type="InterPro" id="IPR004358">
    <property type="entry name" value="Sig_transdc_His_kin-like_C"/>
</dbReference>
<dbReference type="InterPro" id="IPR036890">
    <property type="entry name" value="HATPase_C_sf"/>
</dbReference>
<dbReference type="Gene3D" id="3.30.450.20">
    <property type="entry name" value="PAS domain"/>
    <property type="match status" value="1"/>
</dbReference>
<dbReference type="EC" id="2.7.13.3" evidence="2"/>
<sequence length="966" mass="107468" precursor="true">MWFFVHLKSNWILCGLLVFSFSPAGSLIANSIEASEAGVITSFPEMRSRMRESPAQSFPFDIKVRLAFVSPGWNRFRVQNEGLGRWCTISAELQSVVEKCTIGDQLRIRGHIVHQGFIQVDDLEFLAEGLNRDLTSIPVVQDGEPQLWRYVEYEGIVESVFESPSQIQFTFRDNGLQLCAKLHTTTSDSASYQLAGKRVKLWGYLEKDAGFANDPFDGLRILMMSRDQLQIVDPEEAAAKIPEADVLTDKVVLFQDSDHLILDGYRLSPIPQIVLSPGDLVDVSLVPVVPESDGEWSKQASAENKRVGWMHLVSVGNTLRAKETTPQAILQSQAFYQNATLESTVEEILFDVRHTTLRLSEGGVNYVALFPAPESVDWTYISTQRKRYPVGSRIKLTGVVDVADADFMNAAFLLRGDELDKIQILVIPLQWTLAQLKWAFLLLGGILIVVLLWQFSLRRQVLAATQELRSLNARVSAATRAVRDGILVFDLDRKVSQTDEDLERIIGESIDLGVTDAIVLRTHLGARFSRTAAFNNFWQAAFDNPALTKTNEFETVSPAGWLSVYTAPVFDDEGVYFGRIWTFDDITQRKRFEEECVQSQKIRAIGRLAGGVAHDFNNLLHVIGASLDQVVAAPDSSTVAEPIAIASAAVKRASDITHHLLTFSRRSTLSKKTIQVTELIDQVAGLMRSTLGADVDFRTDVSKDLWPVEADAGQLEQVLINLCLNARDALRKRPGVIRIHAENSTFDKIGQTVKIRVCDNGGGIPHEMLDKIFEPFFTTKEIGEGTGLGLATALGVIEQHGGRIFCESVYQKGTEIVIHLPKSDKPAVPVPVKNHSLASEEVRRPKRVLLIDDDDMVLRSTSLMLQRLHHDVVCAIGGQAGLELLGADKPFDVVMLDLTMPEMSGLETLEAIRKQNAEIPVIICSGYSEDAEQLIHQKEMRPDAFLAKPFRSKDLREILLAFDSPK</sequence>